<gene>
    <name evidence="8" type="ORF">ACFLIM_29665</name>
</gene>
<dbReference type="InterPro" id="IPR013737">
    <property type="entry name" value="Bac_rhamnosid_N"/>
</dbReference>
<dbReference type="Pfam" id="PF17390">
    <property type="entry name" value="Bac_rhamnosid_C"/>
    <property type="match status" value="1"/>
</dbReference>
<dbReference type="EC" id="3.2.1.40" evidence="2"/>
<dbReference type="SUPFAM" id="SSF48208">
    <property type="entry name" value="Six-hairpin glycosidases"/>
    <property type="match status" value="1"/>
</dbReference>
<sequence>MPHVTPPAFEHHLDPLGIGESAPRLSWQVATDLPGWRQRAYEIELSDGTATGIVTSEQSVLVAWPGPELGSRARRGARVRVHGHDGSASDWSPWSWAETGLLEASQWHAAATAPPAELLGPPDGPALLLRRDFTLRGPIASARLYITAHGLYEAELNGTVVGDDVLAPGWSSYPHRLRYRTHDVTDLLREGPNTVGATLADGWHRGRVGFRGGRTGVYGDRTALIAQLEIAYADGTTDRVVTDGHWRCAPGPVTAASLYDGERHDARLLPAGWSAPGFDDGAWLPADVLDHDPARLVAPSGPPVRRVETLRPVAVLTGPAGQTILDFGQNIAGRLRIRPQGPAGHTVTLRHAEVLQDGALALRPLRHAAALDQYTLRGDPAPEEWEPRFTVHGFRYAQISDWPGTFDPSAVEAVVCHTDMTPTGTFTCSDPLLTRLHDNVTWSMRGNFVDLPTDCPQRDERLGWTGDIQVFAPAAAFLYDCAGTLTSWLADLAAEQAGLGTVPHYVPWVDLGLPPGPAAAWGDAAVIVPWVLHQRFGDLGVLRAQYASMTAWVDQIAGVAGESHLWASGFQFGDWLDPAAPPDDPGKARTDPALIATAYHAWTAQIVADTARLLGRSGDADRYAALASAVREAFRGEFVTPSGRLACDTQTAYALALHADLLDKPDQRERAGRRLAELVAHDDHRIGTGFVGTPLICDALASVGAYDTAYRLLLQRACPSWLYPVTMGATTVWERWDSLLPDGSLNPGEMTSFNHYALGAVADFLHRTVAGLAPAAPGYRRLRIAPRPGGDLTEASATLRTPYGPASVAWSRTGETFTLTATIPPGTVAEVDLPGAAVTEVGSGTHTFTTPMQPA</sequence>
<comment type="caution">
    <text evidence="8">The sequence shown here is derived from an EMBL/GenBank/DDBJ whole genome shotgun (WGS) entry which is preliminary data.</text>
</comment>
<evidence type="ECO:0000259" key="6">
    <source>
        <dbReference type="Pfam" id="PF17389"/>
    </source>
</evidence>
<feature type="domain" description="Alpha-L-rhamnosidase C-terminal" evidence="7">
    <location>
        <begin position="771"/>
        <end position="844"/>
    </location>
</feature>
<dbReference type="InterPro" id="IPR013783">
    <property type="entry name" value="Ig-like_fold"/>
</dbReference>
<proteinExistence type="predicted"/>
<dbReference type="Gene3D" id="2.60.40.10">
    <property type="entry name" value="Immunoglobulins"/>
    <property type="match status" value="1"/>
</dbReference>
<evidence type="ECO:0000256" key="3">
    <source>
        <dbReference type="ARBA" id="ARBA00022801"/>
    </source>
</evidence>
<dbReference type="InterPro" id="IPR016007">
    <property type="entry name" value="Alpha_rhamnosid"/>
</dbReference>
<evidence type="ECO:0000256" key="2">
    <source>
        <dbReference type="ARBA" id="ARBA00012652"/>
    </source>
</evidence>
<dbReference type="EMBL" id="JBICRM010000020">
    <property type="protein sequence ID" value="MFG1707375.1"/>
    <property type="molecule type" value="Genomic_DNA"/>
</dbReference>
<accession>A0ABW7AJ33</accession>
<dbReference type="InterPro" id="IPR035398">
    <property type="entry name" value="Bac_rhamnosid_C"/>
</dbReference>
<evidence type="ECO:0000259" key="4">
    <source>
        <dbReference type="Pfam" id="PF05592"/>
    </source>
</evidence>
<dbReference type="RefSeq" id="WP_393171011.1">
    <property type="nucleotide sequence ID" value="NZ_JBICRM010000020.1"/>
</dbReference>
<dbReference type="InterPro" id="IPR012341">
    <property type="entry name" value="6hp_glycosidase-like_sf"/>
</dbReference>
<dbReference type="Proteomes" id="UP001603978">
    <property type="component" value="Unassembled WGS sequence"/>
</dbReference>
<evidence type="ECO:0000259" key="7">
    <source>
        <dbReference type="Pfam" id="PF17390"/>
    </source>
</evidence>
<comment type="catalytic activity">
    <reaction evidence="1">
        <text>Hydrolysis of terminal non-reducing alpha-L-rhamnose residues in alpha-L-rhamnosides.</text>
        <dbReference type="EC" id="3.2.1.40"/>
    </reaction>
</comment>
<dbReference type="Pfam" id="PF05592">
    <property type="entry name" value="Bac_rhamnosid"/>
    <property type="match status" value="1"/>
</dbReference>
<dbReference type="InterPro" id="IPR008928">
    <property type="entry name" value="6-hairpin_glycosidase_sf"/>
</dbReference>
<feature type="domain" description="Bacterial alpha-L-rhamnosidase N-terminal" evidence="5">
    <location>
        <begin position="139"/>
        <end position="308"/>
    </location>
</feature>
<dbReference type="Pfam" id="PF17389">
    <property type="entry name" value="Bac_rhamnosid6H"/>
    <property type="match status" value="1"/>
</dbReference>
<dbReference type="InterPro" id="IPR008902">
    <property type="entry name" value="Rhamnosid_concanavalin"/>
</dbReference>
<organism evidence="8 9">
    <name type="scientific">Nonomuraea marmarensis</name>
    <dbReference type="NCBI Taxonomy" id="3351344"/>
    <lineage>
        <taxon>Bacteria</taxon>
        <taxon>Bacillati</taxon>
        <taxon>Actinomycetota</taxon>
        <taxon>Actinomycetes</taxon>
        <taxon>Streptosporangiales</taxon>
        <taxon>Streptosporangiaceae</taxon>
        <taxon>Nonomuraea</taxon>
    </lineage>
</organism>
<dbReference type="Pfam" id="PF08531">
    <property type="entry name" value="Bac_rhamnosid_N"/>
    <property type="match status" value="1"/>
</dbReference>
<evidence type="ECO:0000313" key="9">
    <source>
        <dbReference type="Proteomes" id="UP001603978"/>
    </source>
</evidence>
<name>A0ABW7AJ33_9ACTN</name>
<dbReference type="Gene3D" id="2.60.420.10">
    <property type="entry name" value="Maltose phosphorylase, domain 3"/>
    <property type="match status" value="1"/>
</dbReference>
<dbReference type="Pfam" id="PF25788">
    <property type="entry name" value="Ig_Rha78A_N"/>
    <property type="match status" value="1"/>
</dbReference>
<evidence type="ECO:0000259" key="5">
    <source>
        <dbReference type="Pfam" id="PF08531"/>
    </source>
</evidence>
<evidence type="ECO:0000313" key="8">
    <source>
        <dbReference type="EMBL" id="MFG1707375.1"/>
    </source>
</evidence>
<dbReference type="Gene3D" id="2.60.120.260">
    <property type="entry name" value="Galactose-binding domain-like"/>
    <property type="match status" value="2"/>
</dbReference>
<reference evidence="8 9" key="1">
    <citation type="submission" date="2024-10" db="EMBL/GenBank/DDBJ databases">
        <authorList>
            <person name="Topkara A.R."/>
            <person name="Saygin H."/>
        </authorList>
    </citation>
    <scope>NUCLEOTIDE SEQUENCE [LARGE SCALE GENOMIC DNA]</scope>
    <source>
        <strain evidence="8 9">M3C6</strain>
    </source>
</reference>
<feature type="domain" description="Alpha-L-rhamnosidase concanavalin-like" evidence="4">
    <location>
        <begin position="320"/>
        <end position="417"/>
    </location>
</feature>
<keyword evidence="9" id="KW-1185">Reference proteome</keyword>
<dbReference type="PIRSF" id="PIRSF010631">
    <property type="entry name" value="A-rhamnsds"/>
    <property type="match status" value="1"/>
</dbReference>
<evidence type="ECO:0000256" key="1">
    <source>
        <dbReference type="ARBA" id="ARBA00001445"/>
    </source>
</evidence>
<dbReference type="GO" id="GO:0016787">
    <property type="term" value="F:hydrolase activity"/>
    <property type="evidence" value="ECO:0007669"/>
    <property type="project" value="UniProtKB-KW"/>
</dbReference>
<dbReference type="PANTHER" id="PTHR33307">
    <property type="entry name" value="ALPHA-RHAMNOSIDASE (EUROFUNG)"/>
    <property type="match status" value="1"/>
</dbReference>
<feature type="domain" description="Alpha-L-rhamnosidase six-hairpin glycosidase" evidence="6">
    <location>
        <begin position="423"/>
        <end position="769"/>
    </location>
</feature>
<protein>
    <recommendedName>
        <fullName evidence="2">alpha-L-rhamnosidase</fullName>
        <ecNumber evidence="2">3.2.1.40</ecNumber>
    </recommendedName>
</protein>
<dbReference type="Gene3D" id="1.50.10.10">
    <property type="match status" value="1"/>
</dbReference>
<dbReference type="InterPro" id="IPR035396">
    <property type="entry name" value="Bac_rhamnosid6H"/>
</dbReference>
<keyword evidence="3 8" id="KW-0378">Hydrolase</keyword>
<dbReference type="PANTHER" id="PTHR33307:SF6">
    <property type="entry name" value="ALPHA-RHAMNOSIDASE (EUROFUNG)-RELATED"/>
    <property type="match status" value="1"/>
</dbReference>